<evidence type="ECO:0000313" key="3">
    <source>
        <dbReference type="Proteomes" id="UP000515369"/>
    </source>
</evidence>
<proteinExistence type="predicted"/>
<sequence>MRYAIYIILQLILLTLEFSTAIIYWLPVRIVWGKNSFDYLATTQYSSFYQWFKEKLRN</sequence>
<evidence type="ECO:0000313" key="2">
    <source>
        <dbReference type="EMBL" id="QMW04066.1"/>
    </source>
</evidence>
<dbReference type="RefSeq" id="WP_182461322.1">
    <property type="nucleotide sequence ID" value="NZ_CP059732.1"/>
</dbReference>
<keyword evidence="1" id="KW-0812">Transmembrane</keyword>
<keyword evidence="1" id="KW-0472">Membrane</keyword>
<dbReference type="EMBL" id="CP059732">
    <property type="protein sequence ID" value="QMW04066.1"/>
    <property type="molecule type" value="Genomic_DNA"/>
</dbReference>
<dbReference type="AlphaFoldDB" id="A0A7G5GYX4"/>
<dbReference type="KEGG" id="sfol:H3H32_03665"/>
<accession>A0A7G5GYX4</accession>
<gene>
    <name evidence="2" type="ORF">H3H32_03665</name>
</gene>
<dbReference type="Proteomes" id="UP000515369">
    <property type="component" value="Chromosome"/>
</dbReference>
<organism evidence="2 3">
    <name type="scientific">Spirosoma foliorum</name>
    <dbReference type="NCBI Taxonomy" id="2710596"/>
    <lineage>
        <taxon>Bacteria</taxon>
        <taxon>Pseudomonadati</taxon>
        <taxon>Bacteroidota</taxon>
        <taxon>Cytophagia</taxon>
        <taxon>Cytophagales</taxon>
        <taxon>Cytophagaceae</taxon>
        <taxon>Spirosoma</taxon>
    </lineage>
</organism>
<keyword evidence="1" id="KW-1133">Transmembrane helix</keyword>
<protein>
    <submittedName>
        <fullName evidence="2">Uncharacterized protein</fullName>
    </submittedName>
</protein>
<evidence type="ECO:0000256" key="1">
    <source>
        <dbReference type="SAM" id="Phobius"/>
    </source>
</evidence>
<reference evidence="2 3" key="1">
    <citation type="submission" date="2020-07" db="EMBL/GenBank/DDBJ databases">
        <title>Spirosoma foliorum sp. nov., isolated from the leaves on the Nejang mountain Korea, Republic of.</title>
        <authorList>
            <person name="Ho H."/>
            <person name="Lee Y.-J."/>
            <person name="Nurcahyanto D.-A."/>
            <person name="Kim S.-G."/>
        </authorList>
    </citation>
    <scope>NUCLEOTIDE SEQUENCE [LARGE SCALE GENOMIC DNA]</scope>
    <source>
        <strain evidence="2 3">PL0136</strain>
    </source>
</reference>
<name>A0A7G5GYX4_9BACT</name>
<keyword evidence="3" id="KW-1185">Reference proteome</keyword>
<feature type="transmembrane region" description="Helical" evidence="1">
    <location>
        <begin position="6"/>
        <end position="26"/>
    </location>
</feature>